<reference evidence="3" key="1">
    <citation type="journal article" date="2019" name="Int. J. Syst. Evol. Microbiol.">
        <title>The Global Catalogue of Microorganisms (GCM) 10K type strain sequencing project: providing services to taxonomists for standard genome sequencing and annotation.</title>
        <authorList>
            <consortium name="The Broad Institute Genomics Platform"/>
            <consortium name="The Broad Institute Genome Sequencing Center for Infectious Disease"/>
            <person name="Wu L."/>
            <person name="Ma J."/>
        </authorList>
    </citation>
    <scope>NUCLEOTIDE SEQUENCE [LARGE SCALE GENOMIC DNA]</scope>
    <source>
        <strain evidence="3">NBRC 101365</strain>
    </source>
</reference>
<keyword evidence="1" id="KW-0175">Coiled coil</keyword>
<gene>
    <name evidence="2" type="ORF">GCM10007874_25600</name>
</gene>
<proteinExistence type="predicted"/>
<dbReference type="EMBL" id="BSPC01000023">
    <property type="protein sequence ID" value="GLS19543.1"/>
    <property type="molecule type" value="Genomic_DNA"/>
</dbReference>
<dbReference type="RefSeq" id="WP_284312510.1">
    <property type="nucleotide sequence ID" value="NZ_BSPC01000023.1"/>
</dbReference>
<organism evidence="2 3">
    <name type="scientific">Labrys miyagiensis</name>
    <dbReference type="NCBI Taxonomy" id="346912"/>
    <lineage>
        <taxon>Bacteria</taxon>
        <taxon>Pseudomonadati</taxon>
        <taxon>Pseudomonadota</taxon>
        <taxon>Alphaproteobacteria</taxon>
        <taxon>Hyphomicrobiales</taxon>
        <taxon>Xanthobacteraceae</taxon>
        <taxon>Labrys</taxon>
    </lineage>
</organism>
<evidence type="ECO:0000313" key="2">
    <source>
        <dbReference type="EMBL" id="GLS19543.1"/>
    </source>
</evidence>
<comment type="caution">
    <text evidence="2">The sequence shown here is derived from an EMBL/GenBank/DDBJ whole genome shotgun (WGS) entry which is preliminary data.</text>
</comment>
<keyword evidence="3" id="KW-1185">Reference proteome</keyword>
<evidence type="ECO:0000313" key="3">
    <source>
        <dbReference type="Proteomes" id="UP001156882"/>
    </source>
</evidence>
<accession>A0ABQ6CGZ4</accession>
<name>A0ABQ6CGZ4_9HYPH</name>
<dbReference type="Proteomes" id="UP001156882">
    <property type="component" value="Unassembled WGS sequence"/>
</dbReference>
<feature type="coiled-coil region" evidence="1">
    <location>
        <begin position="4"/>
        <end position="61"/>
    </location>
</feature>
<evidence type="ECO:0000256" key="1">
    <source>
        <dbReference type="SAM" id="Coils"/>
    </source>
</evidence>
<protein>
    <submittedName>
        <fullName evidence="2">Uncharacterized protein</fullName>
    </submittedName>
</protein>
<sequence length="63" mass="7079">MSDFDELDARIAVLRENLRELVEQAAAYSGAGDDDLGAERIAEQEAELERLLRQRETLTEAKS</sequence>